<accession>A0A0L8HKE1</accession>
<organism evidence="1">
    <name type="scientific">Octopus bimaculoides</name>
    <name type="common">California two-spotted octopus</name>
    <dbReference type="NCBI Taxonomy" id="37653"/>
    <lineage>
        <taxon>Eukaryota</taxon>
        <taxon>Metazoa</taxon>
        <taxon>Spiralia</taxon>
        <taxon>Lophotrochozoa</taxon>
        <taxon>Mollusca</taxon>
        <taxon>Cephalopoda</taxon>
        <taxon>Coleoidea</taxon>
        <taxon>Octopodiformes</taxon>
        <taxon>Octopoda</taxon>
        <taxon>Incirrata</taxon>
        <taxon>Octopodidae</taxon>
        <taxon>Octopus</taxon>
    </lineage>
</organism>
<reference evidence="1" key="1">
    <citation type="submission" date="2015-07" db="EMBL/GenBank/DDBJ databases">
        <title>MeaNS - Measles Nucleotide Surveillance Program.</title>
        <authorList>
            <person name="Tran T."/>
            <person name="Druce J."/>
        </authorList>
    </citation>
    <scope>NUCLEOTIDE SEQUENCE</scope>
    <source>
        <strain evidence="1">UCB-OBI-ISO-001</strain>
        <tissue evidence="1">Gonad</tissue>
    </source>
</reference>
<sequence length="138" mass="15338">MCANVTVYGPFNSYPLQFDHDFKTQATDGNPGKIIEIKNPKADRLILTIVSESRHHLSPPACDHPSYRVSIEPIDSTREVVCHRKQDERSCTPAESESKCFQTPTNLTPRTTTDGAVTNQLSITAWISAGLLLAWRLA</sequence>
<protein>
    <submittedName>
        <fullName evidence="1">Uncharacterized protein</fullName>
    </submittedName>
</protein>
<evidence type="ECO:0000313" key="1">
    <source>
        <dbReference type="EMBL" id="KOF89672.1"/>
    </source>
</evidence>
<dbReference type="KEGG" id="obi:106870158"/>
<proteinExistence type="predicted"/>
<dbReference type="AlphaFoldDB" id="A0A0L8HKE1"/>
<gene>
    <name evidence="1" type="ORF">OCBIM_22012683mg</name>
</gene>
<dbReference type="OrthoDB" id="10502591at2759"/>
<name>A0A0L8HKE1_OCTBM</name>
<dbReference type="EMBL" id="KQ417925">
    <property type="protein sequence ID" value="KOF89672.1"/>
    <property type="molecule type" value="Genomic_DNA"/>
</dbReference>